<dbReference type="InterPro" id="IPR018289">
    <property type="entry name" value="MULE_transposase_dom"/>
</dbReference>
<evidence type="ECO:0000313" key="3">
    <source>
        <dbReference type="Proteomes" id="UP000032141"/>
    </source>
</evidence>
<proteinExistence type="predicted"/>
<keyword evidence="3" id="KW-1185">Reference proteome</keyword>
<evidence type="ECO:0000259" key="1">
    <source>
        <dbReference type="Pfam" id="PF10551"/>
    </source>
</evidence>
<dbReference type="PANTHER" id="PTHR31973:SF187">
    <property type="entry name" value="MUTATOR TRANSPOSASE MUDRA PROTEIN"/>
    <property type="match status" value="1"/>
</dbReference>
<sequence length="87" mass="9703">MRRVIVVDGTFLKSKFKGVLLVATAIDGNSNLYPIAFGIVDSENEQSWEWFMRQLKVVVADDNGLAFISDRQVSIAKALEKVYPLAV</sequence>
<feature type="domain" description="MULE transposase" evidence="1">
    <location>
        <begin position="4"/>
        <end position="86"/>
    </location>
</feature>
<dbReference type="PANTHER" id="PTHR31973">
    <property type="entry name" value="POLYPROTEIN, PUTATIVE-RELATED"/>
    <property type="match status" value="1"/>
</dbReference>
<reference evidence="2" key="2">
    <citation type="submission" date="2015-03" db="UniProtKB">
        <authorList>
            <consortium name="EnsemblPlants"/>
        </authorList>
    </citation>
    <scope>IDENTIFICATION</scope>
</reference>
<organism evidence="2 3">
    <name type="scientific">Brassica oleracea var. oleracea</name>
    <dbReference type="NCBI Taxonomy" id="109376"/>
    <lineage>
        <taxon>Eukaryota</taxon>
        <taxon>Viridiplantae</taxon>
        <taxon>Streptophyta</taxon>
        <taxon>Embryophyta</taxon>
        <taxon>Tracheophyta</taxon>
        <taxon>Spermatophyta</taxon>
        <taxon>Magnoliopsida</taxon>
        <taxon>eudicotyledons</taxon>
        <taxon>Gunneridae</taxon>
        <taxon>Pentapetalae</taxon>
        <taxon>rosids</taxon>
        <taxon>malvids</taxon>
        <taxon>Brassicales</taxon>
        <taxon>Brassicaceae</taxon>
        <taxon>Brassiceae</taxon>
        <taxon>Brassica</taxon>
    </lineage>
</organism>
<name>A0A0D3DC60_BRAOL</name>
<dbReference type="EnsemblPlants" id="Bo7g092620.1">
    <property type="protein sequence ID" value="Bo7g092620.1"/>
    <property type="gene ID" value="Bo7g092620"/>
</dbReference>
<dbReference type="AlphaFoldDB" id="A0A0D3DC60"/>
<evidence type="ECO:0000313" key="2">
    <source>
        <dbReference type="EnsemblPlants" id="Bo7g092620.1"/>
    </source>
</evidence>
<dbReference type="Pfam" id="PF10551">
    <property type="entry name" value="MULE"/>
    <property type="match status" value="1"/>
</dbReference>
<protein>
    <recommendedName>
        <fullName evidence="1">MULE transposase domain-containing protein</fullName>
    </recommendedName>
</protein>
<accession>A0A0D3DC60</accession>
<dbReference type="OMA" id="DWAIVEQ"/>
<reference evidence="2 3" key="1">
    <citation type="journal article" date="2014" name="Genome Biol.">
        <title>Transcriptome and methylome profiling reveals relics of genome dominance in the mesopolyploid Brassica oleracea.</title>
        <authorList>
            <person name="Parkin I.A."/>
            <person name="Koh C."/>
            <person name="Tang H."/>
            <person name="Robinson S.J."/>
            <person name="Kagale S."/>
            <person name="Clarke W.E."/>
            <person name="Town C.D."/>
            <person name="Nixon J."/>
            <person name="Krishnakumar V."/>
            <person name="Bidwell S.L."/>
            <person name="Denoeud F."/>
            <person name="Belcram H."/>
            <person name="Links M.G."/>
            <person name="Just J."/>
            <person name="Clarke C."/>
            <person name="Bender T."/>
            <person name="Huebert T."/>
            <person name="Mason A.S."/>
            <person name="Pires J.C."/>
            <person name="Barker G."/>
            <person name="Moore J."/>
            <person name="Walley P.G."/>
            <person name="Manoli S."/>
            <person name="Batley J."/>
            <person name="Edwards D."/>
            <person name="Nelson M.N."/>
            <person name="Wang X."/>
            <person name="Paterson A.H."/>
            <person name="King G."/>
            <person name="Bancroft I."/>
            <person name="Chalhoub B."/>
            <person name="Sharpe A.G."/>
        </authorList>
    </citation>
    <scope>NUCLEOTIDE SEQUENCE</scope>
    <source>
        <strain evidence="2 3">cv. TO1000</strain>
    </source>
</reference>
<dbReference type="HOGENOM" id="CLU_2486480_0_0_1"/>
<dbReference type="STRING" id="109376.A0A0D3DC60"/>
<dbReference type="Proteomes" id="UP000032141">
    <property type="component" value="Chromosome C7"/>
</dbReference>
<dbReference type="Gramene" id="Bo7g092620.1">
    <property type="protein sequence ID" value="Bo7g092620.1"/>
    <property type="gene ID" value="Bo7g092620"/>
</dbReference>